<dbReference type="NCBIfam" id="TIGR01578">
    <property type="entry name" value="MiaB-like-B"/>
    <property type="match status" value="1"/>
</dbReference>
<evidence type="ECO:0000259" key="22">
    <source>
        <dbReference type="PROSITE" id="PS51918"/>
    </source>
</evidence>
<dbReference type="PROSITE" id="PS51415">
    <property type="entry name" value="XYLOSE_ISOMERASE"/>
    <property type="match status" value="1"/>
</dbReference>
<dbReference type="InterPro" id="IPR006638">
    <property type="entry name" value="Elp3/MiaA/NifB-like_rSAM"/>
</dbReference>
<dbReference type="SFLD" id="SFLDG01082">
    <property type="entry name" value="B12-binding_domain_containing"/>
    <property type="match status" value="1"/>
</dbReference>
<dbReference type="GO" id="GO:0005783">
    <property type="term" value="C:endoplasmic reticulum"/>
    <property type="evidence" value="ECO:0007669"/>
    <property type="project" value="TreeGrafter"/>
</dbReference>
<dbReference type="SUPFAM" id="SSF102114">
    <property type="entry name" value="Radical SAM enzymes"/>
    <property type="match status" value="1"/>
</dbReference>
<dbReference type="InterPro" id="IPR058240">
    <property type="entry name" value="rSAM_sf"/>
</dbReference>
<evidence type="ECO:0000256" key="5">
    <source>
        <dbReference type="ARBA" id="ARBA00022485"/>
    </source>
</evidence>
<dbReference type="InterPro" id="IPR005839">
    <property type="entry name" value="Methylthiotransferase"/>
</dbReference>
<feature type="domain" description="TRAM" evidence="20">
    <location>
        <begin position="430"/>
        <end position="492"/>
    </location>
</feature>
<dbReference type="PRINTS" id="PR00688">
    <property type="entry name" value="XYLOSISMRASE"/>
</dbReference>
<evidence type="ECO:0000256" key="7">
    <source>
        <dbReference type="ARBA" id="ARBA00022691"/>
    </source>
</evidence>
<comment type="similarity">
    <text evidence="18">Belongs to the xylose isomerase family.</text>
</comment>
<evidence type="ECO:0000256" key="12">
    <source>
        <dbReference type="ARBA" id="ARBA00023004"/>
    </source>
</evidence>
<proteinExistence type="inferred from homology"/>
<dbReference type="Proteomes" id="UP000249218">
    <property type="component" value="Unassembled WGS sequence"/>
</dbReference>
<dbReference type="InterPro" id="IPR023404">
    <property type="entry name" value="rSAM_horseshoe"/>
</dbReference>
<feature type="domain" description="MTTase N-terminal" evidence="21">
    <location>
        <begin position="62"/>
        <end position="170"/>
    </location>
</feature>
<evidence type="ECO:0000256" key="10">
    <source>
        <dbReference type="ARBA" id="ARBA00022723"/>
    </source>
</evidence>
<keyword evidence="8" id="KW-0812">Transmembrane</keyword>
<evidence type="ECO:0000259" key="20">
    <source>
        <dbReference type="PROSITE" id="PS50926"/>
    </source>
</evidence>
<keyword evidence="7" id="KW-0949">S-adenosyl-L-methionine</keyword>
<comment type="subcellular location">
    <subcellularLocation>
        <location evidence="3">Membrane</location>
        <topology evidence="3">Single-pass membrane protein</topology>
    </subcellularLocation>
</comment>
<evidence type="ECO:0000256" key="11">
    <source>
        <dbReference type="ARBA" id="ARBA00022989"/>
    </source>
</evidence>
<dbReference type="PANTHER" id="PTHR11918">
    <property type="entry name" value="RADICAL SAM PROTEINS"/>
    <property type="match status" value="1"/>
</dbReference>
<dbReference type="FunFam" id="3.80.30.20:FF:000002">
    <property type="entry name" value="threonylcarbamoyladenosine tRNA methylthiotransferase isoform X2"/>
    <property type="match status" value="1"/>
</dbReference>
<dbReference type="InterPro" id="IPR038135">
    <property type="entry name" value="Methylthiotransferase_N_sf"/>
</dbReference>
<comment type="catalytic activity">
    <reaction evidence="18">
        <text>alpha-D-xylose = alpha-D-xylulofuranose</text>
        <dbReference type="Rhea" id="RHEA:22816"/>
        <dbReference type="ChEBI" id="CHEBI:28518"/>
        <dbReference type="ChEBI" id="CHEBI:188998"/>
        <dbReference type="EC" id="5.3.1.5"/>
    </reaction>
</comment>
<dbReference type="PROSITE" id="PS01278">
    <property type="entry name" value="MTTASE_RADICAL"/>
    <property type="match status" value="1"/>
</dbReference>
<dbReference type="GO" id="GO:0035598">
    <property type="term" value="F:tRNA (N(6)-L-threonylcarbamoyladenosine(37)-C(2))-methylthiotransferase activity"/>
    <property type="evidence" value="ECO:0007669"/>
    <property type="project" value="UniProtKB-EC"/>
</dbReference>
<keyword evidence="16 18" id="KW-0119">Carbohydrate metabolism</keyword>
<dbReference type="Pfam" id="PF04055">
    <property type="entry name" value="Radical_SAM"/>
    <property type="match status" value="1"/>
</dbReference>
<evidence type="ECO:0000256" key="13">
    <source>
        <dbReference type="ARBA" id="ARBA00023014"/>
    </source>
</evidence>
<dbReference type="InterPro" id="IPR002792">
    <property type="entry name" value="TRAM_dom"/>
</dbReference>
<evidence type="ECO:0000259" key="21">
    <source>
        <dbReference type="PROSITE" id="PS51449"/>
    </source>
</evidence>
<gene>
    <name evidence="23" type="primary">HaOG217244</name>
    <name evidence="23" type="ORF">B5X24_HaOG217244</name>
</gene>
<comment type="similarity">
    <text evidence="4">Belongs to the methylthiotransferase family. CDKAL1 subfamily.</text>
</comment>
<comment type="function">
    <text evidence="2">Catalyzes the methylthiolation of N6-threonylcarbamoyladenosine (t(6)A), leading to the formation of 2-methylthio-N6-threonylcarbamoyladenosine (ms(2)t(6)A) at position 37 in tRNAs that read codons beginning with adenine.</text>
</comment>
<dbReference type="GO" id="GO:0046872">
    <property type="term" value="F:metal ion binding"/>
    <property type="evidence" value="ECO:0007669"/>
    <property type="project" value="UniProtKB-KW"/>
</dbReference>
<keyword evidence="5" id="KW-0004">4Fe-4S</keyword>
<dbReference type="GO" id="GO:0009045">
    <property type="term" value="F:xylose isomerase activity"/>
    <property type="evidence" value="ECO:0007669"/>
    <property type="project" value="UniProtKB-EC"/>
</dbReference>
<comment type="catalytic activity">
    <reaction evidence="17">
        <text>N(6)-L-threonylcarbamoyladenosine(37) in tRNA + (sulfur carrier)-SH + AH2 + 2 S-adenosyl-L-methionine = 2-methylsulfanyl-N(6)-L-threonylcarbamoyladenosine(37) in tRNA + (sulfur carrier)-H + 5'-deoxyadenosine + L-methionine + A + S-adenosyl-L-homocysteine + 2 H(+)</text>
        <dbReference type="Rhea" id="RHEA:37075"/>
        <dbReference type="Rhea" id="RHEA-COMP:10163"/>
        <dbReference type="Rhea" id="RHEA-COMP:11092"/>
        <dbReference type="Rhea" id="RHEA-COMP:14737"/>
        <dbReference type="Rhea" id="RHEA-COMP:14739"/>
        <dbReference type="ChEBI" id="CHEBI:13193"/>
        <dbReference type="ChEBI" id="CHEBI:15378"/>
        <dbReference type="ChEBI" id="CHEBI:17319"/>
        <dbReference type="ChEBI" id="CHEBI:17499"/>
        <dbReference type="ChEBI" id="CHEBI:29917"/>
        <dbReference type="ChEBI" id="CHEBI:57844"/>
        <dbReference type="ChEBI" id="CHEBI:57856"/>
        <dbReference type="ChEBI" id="CHEBI:59789"/>
        <dbReference type="ChEBI" id="CHEBI:64428"/>
        <dbReference type="ChEBI" id="CHEBI:74418"/>
        <dbReference type="ChEBI" id="CHEBI:74420"/>
        <dbReference type="EC" id="2.8.4.5"/>
    </reaction>
</comment>
<dbReference type="OrthoDB" id="1730074at2759"/>
<dbReference type="GO" id="GO:0051539">
    <property type="term" value="F:4 iron, 4 sulfur cluster binding"/>
    <property type="evidence" value="ECO:0007669"/>
    <property type="project" value="UniProtKB-KW"/>
</dbReference>
<evidence type="ECO:0000256" key="14">
    <source>
        <dbReference type="ARBA" id="ARBA00023136"/>
    </source>
</evidence>
<dbReference type="Gene3D" id="3.40.50.12160">
    <property type="entry name" value="Methylthiotransferase, N-terminal domain"/>
    <property type="match status" value="1"/>
</dbReference>
<evidence type="ECO:0000256" key="2">
    <source>
        <dbReference type="ARBA" id="ARBA00002399"/>
    </source>
</evidence>
<dbReference type="InterPro" id="IPR013848">
    <property type="entry name" value="Methylthiotransferase_N"/>
</dbReference>
<dbReference type="EMBL" id="KZ149897">
    <property type="protein sequence ID" value="PZC78684.1"/>
    <property type="molecule type" value="Genomic_DNA"/>
</dbReference>
<dbReference type="AlphaFoldDB" id="A0A2W1BYK8"/>
<evidence type="ECO:0000313" key="24">
    <source>
        <dbReference type="Proteomes" id="UP000249218"/>
    </source>
</evidence>
<feature type="region of interest" description="Disordered" evidence="19">
    <location>
        <begin position="23"/>
        <end position="46"/>
    </location>
</feature>
<keyword evidence="6" id="KW-0808">Transferase</keyword>
<evidence type="ECO:0000313" key="23">
    <source>
        <dbReference type="EMBL" id="PZC78684.1"/>
    </source>
</evidence>
<keyword evidence="15 18" id="KW-0413">Isomerase</keyword>
<evidence type="ECO:0000256" key="15">
    <source>
        <dbReference type="ARBA" id="ARBA00023235"/>
    </source>
</evidence>
<dbReference type="NCBIfam" id="TIGR00089">
    <property type="entry name" value="MiaB/RimO family radical SAM methylthiotransferase"/>
    <property type="match status" value="1"/>
</dbReference>
<evidence type="ECO:0000256" key="9">
    <source>
        <dbReference type="ARBA" id="ARBA00022694"/>
    </source>
</evidence>
<dbReference type="PROSITE" id="PS51449">
    <property type="entry name" value="MTTASE_N"/>
    <property type="match status" value="1"/>
</dbReference>
<dbReference type="EC" id="5.3.1.5" evidence="18"/>
<feature type="domain" description="Radical SAM core" evidence="22">
    <location>
        <begin position="199"/>
        <end position="432"/>
    </location>
</feature>
<evidence type="ECO:0000256" key="16">
    <source>
        <dbReference type="ARBA" id="ARBA00023277"/>
    </source>
</evidence>
<keyword evidence="18" id="KW-0859">Xylose metabolism</keyword>
<dbReference type="SFLD" id="SFLDS00029">
    <property type="entry name" value="Radical_SAM"/>
    <property type="match status" value="1"/>
</dbReference>
<dbReference type="Pfam" id="PF01938">
    <property type="entry name" value="TRAM"/>
    <property type="match status" value="1"/>
</dbReference>
<dbReference type="Gene3D" id="3.80.30.20">
    <property type="entry name" value="tm_1862 like domain"/>
    <property type="match status" value="1"/>
</dbReference>
<dbReference type="PROSITE" id="PS50926">
    <property type="entry name" value="TRAM"/>
    <property type="match status" value="1"/>
</dbReference>
<reference evidence="23 24" key="1">
    <citation type="journal article" date="2017" name="BMC Biol.">
        <title>Genomic innovations, transcriptional plasticity and gene loss underlying the evolution and divergence of two highly polyphagous and invasive Helicoverpa pest species.</title>
        <authorList>
            <person name="Pearce S.L."/>
            <person name="Clarke D.F."/>
            <person name="East P.D."/>
            <person name="Elfekih S."/>
            <person name="Gordon K.H."/>
            <person name="Jermiin L.S."/>
            <person name="McGaughran A."/>
            <person name="Oakeshott J.G."/>
            <person name="Papanikolaou A."/>
            <person name="Perera O.P."/>
            <person name="Rane R.V."/>
            <person name="Richards S."/>
            <person name="Tay W.T."/>
            <person name="Walsh T.K."/>
            <person name="Anderson A."/>
            <person name="Anderson C.J."/>
            <person name="Asgari S."/>
            <person name="Board P.G."/>
            <person name="Bretschneider A."/>
            <person name="Campbell P.M."/>
            <person name="Chertemps T."/>
            <person name="Christeller J.T."/>
            <person name="Coppin C.W."/>
            <person name="Downes S.J."/>
            <person name="Duan G."/>
            <person name="Farnsworth C.A."/>
            <person name="Good R.T."/>
            <person name="Han L.B."/>
            <person name="Han Y.C."/>
            <person name="Hatje K."/>
            <person name="Horne I."/>
            <person name="Huang Y.P."/>
            <person name="Hughes D.S."/>
            <person name="Jacquin-Joly E."/>
            <person name="James W."/>
            <person name="Jhangiani S."/>
            <person name="Kollmar M."/>
            <person name="Kuwar S.S."/>
            <person name="Li S."/>
            <person name="Liu N.Y."/>
            <person name="Maibeche M.T."/>
            <person name="Miller J.R."/>
            <person name="Montagne N."/>
            <person name="Perry T."/>
            <person name="Qu J."/>
            <person name="Song S.V."/>
            <person name="Sutton G.G."/>
            <person name="Vogel H."/>
            <person name="Walenz B.P."/>
            <person name="Xu W."/>
            <person name="Zhang H.J."/>
            <person name="Zou Z."/>
            <person name="Batterham P."/>
            <person name="Edwards O.R."/>
            <person name="Feyereisen R."/>
            <person name="Gibbs R.A."/>
            <person name="Heckel D.G."/>
            <person name="McGrath A."/>
            <person name="Robin C."/>
            <person name="Scherer S.E."/>
            <person name="Worley K.C."/>
            <person name="Wu Y.D."/>
        </authorList>
    </citation>
    <scope>NUCLEOTIDE SEQUENCE [LARGE SCALE GENOMIC DNA]</scope>
    <source>
        <strain evidence="23">Harm_GR_Male_#8</strain>
        <tissue evidence="23">Whole organism</tissue>
    </source>
</reference>
<keyword evidence="11" id="KW-1133">Transmembrane helix</keyword>
<dbReference type="PANTHER" id="PTHR11918:SF45">
    <property type="entry name" value="THREONYLCARBAMOYLADENOSINE TRNA METHYLTHIOTRANSFERASE"/>
    <property type="match status" value="1"/>
</dbReference>
<dbReference type="FunFam" id="3.40.50.12160:FF:000005">
    <property type="entry name" value="threonylcarbamoyladenosine tRNA methylthiotransferase isoform X1"/>
    <property type="match status" value="1"/>
</dbReference>
<evidence type="ECO:0000256" key="19">
    <source>
        <dbReference type="SAM" id="MobiDB-lite"/>
    </source>
</evidence>
<dbReference type="InterPro" id="IPR001998">
    <property type="entry name" value="Xylose_isomerase"/>
</dbReference>
<dbReference type="InterPro" id="IPR020612">
    <property type="entry name" value="Methylthiotransferase_CS"/>
</dbReference>
<dbReference type="GO" id="GO:0042732">
    <property type="term" value="P:D-xylose metabolic process"/>
    <property type="evidence" value="ECO:0007669"/>
    <property type="project" value="UniProtKB-KW"/>
</dbReference>
<keyword evidence="14" id="KW-0472">Membrane</keyword>
<evidence type="ECO:0000256" key="4">
    <source>
        <dbReference type="ARBA" id="ARBA00008616"/>
    </source>
</evidence>
<evidence type="ECO:0000256" key="6">
    <source>
        <dbReference type="ARBA" id="ARBA00022679"/>
    </source>
</evidence>
<keyword evidence="9" id="KW-0819">tRNA processing</keyword>
<evidence type="ECO:0000256" key="8">
    <source>
        <dbReference type="ARBA" id="ARBA00022692"/>
    </source>
</evidence>
<protein>
    <recommendedName>
        <fullName evidence="18">Xylose isomerase</fullName>
        <ecNumber evidence="18">5.3.1.5</ecNumber>
    </recommendedName>
</protein>
<evidence type="ECO:0000256" key="3">
    <source>
        <dbReference type="ARBA" id="ARBA00004167"/>
    </source>
</evidence>
<dbReference type="SMART" id="SM00729">
    <property type="entry name" value="Elp3"/>
    <property type="match status" value="1"/>
</dbReference>
<sequence length="847" mass="96696">MPGVCDEIIDDIEDLISSQDITPKERYSSRKSVSVRSRKRDNKNDSEPVEKVILESVVPGTQTIYVKTWGCAHNNSDSEYMAGLLAAHGYRLTEDKFDAQLWLLNSCTVKSPAEDHFKNEIELGQSRGIHVVVAGCVPQGAPRANYLTGLSVVGVQQIDRIVEIVEETLKGHTVRLFGQKKTSEGRKAGGASLLLPKVRKNPLVEIISINTGCLNQCTYCKTKHARGELGSYPPEEIVERARQSFTEGVCEIWLTSEDTGTYGRDIGTSLPALLWQLVEVIPEGCRLRLGMTNPPYILEHLAEVAKIMHHPRVYKFLHVPVQSGSDQVLSDMKREYTRADFEKVVDFLREKVPGITIATDIICGFPGETDADFEATYSLCDKYRFPSLFINQFFARPGTPAAKMTKVPAQEVKKRTKKLSELFRSYEPYGHKVGDIYEVLVTDISHDKNYFVAHNEFYEQVLVPKEEKYMGKMLTVKITSASKFSMMGEPIDKPKMAGLTAPLKKGVVSDLVPYTENWEESKAHWDDVTEYIQELMQRYHVKLMWLAPDLHSHARYVSGAFTSNDAATFAQAATQIKRCLEVSQRLNAECFLIWPYREGYHTPFQTDVAREIKLFAKLLKLTAEYKDRLNYRCQLLIMPYYNNYHNRNFYGGWQHHLWRERDLVHTYMWDVTSCLYLLKHYNLDRHYKVAVAPGHHMYMANVYNMLGAVTITSEFDHYDSKTLTLMMKCIVDQGTAPPGGINLQLSSRQDSDVRELTTTYVKYIDALAKALRVACTLIAEQILSKHLQQRYASYYSGFGSRIISSDISMEECEEYYKKNQPHGDVPSSKYEHLDIVFQRHLDACDHI</sequence>
<dbReference type="Pfam" id="PF00919">
    <property type="entry name" value="UPF0004"/>
    <property type="match status" value="1"/>
</dbReference>
<dbReference type="InterPro" id="IPR006466">
    <property type="entry name" value="MiaB-like_arc_euk"/>
</dbReference>
<keyword evidence="13" id="KW-0411">Iron-sulfur</keyword>
<keyword evidence="12" id="KW-0408">Iron</keyword>
<keyword evidence="24" id="KW-1185">Reference proteome</keyword>
<accession>A0A2W1BYK8</accession>
<dbReference type="InterPro" id="IPR007197">
    <property type="entry name" value="rSAM"/>
</dbReference>
<comment type="cofactor">
    <cofactor evidence="1">
        <name>[4Fe-4S] cluster</name>
        <dbReference type="ChEBI" id="CHEBI:49883"/>
    </cofactor>
</comment>
<dbReference type="SUPFAM" id="SSF51658">
    <property type="entry name" value="Xylose isomerase-like"/>
    <property type="match status" value="1"/>
</dbReference>
<evidence type="ECO:0000256" key="1">
    <source>
        <dbReference type="ARBA" id="ARBA00001966"/>
    </source>
</evidence>
<evidence type="ECO:0000256" key="18">
    <source>
        <dbReference type="RuleBase" id="RU000609"/>
    </source>
</evidence>
<keyword evidence="10 18" id="KW-0479">Metal-binding</keyword>
<organism evidence="23 24">
    <name type="scientific">Helicoverpa armigera</name>
    <name type="common">Cotton bollworm</name>
    <name type="synonym">Heliothis armigera</name>
    <dbReference type="NCBI Taxonomy" id="29058"/>
    <lineage>
        <taxon>Eukaryota</taxon>
        <taxon>Metazoa</taxon>
        <taxon>Ecdysozoa</taxon>
        <taxon>Arthropoda</taxon>
        <taxon>Hexapoda</taxon>
        <taxon>Insecta</taxon>
        <taxon>Pterygota</taxon>
        <taxon>Neoptera</taxon>
        <taxon>Endopterygota</taxon>
        <taxon>Lepidoptera</taxon>
        <taxon>Glossata</taxon>
        <taxon>Ditrysia</taxon>
        <taxon>Noctuoidea</taxon>
        <taxon>Noctuidae</taxon>
        <taxon>Heliothinae</taxon>
        <taxon>Helicoverpa</taxon>
    </lineage>
</organism>
<name>A0A2W1BYK8_HELAM</name>
<dbReference type="GO" id="GO:0016020">
    <property type="term" value="C:membrane"/>
    <property type="evidence" value="ECO:0007669"/>
    <property type="project" value="UniProtKB-SubCell"/>
</dbReference>
<dbReference type="Gene3D" id="3.20.20.150">
    <property type="entry name" value="Divalent-metal-dependent TIM barrel enzymes"/>
    <property type="match status" value="1"/>
</dbReference>
<dbReference type="InterPro" id="IPR036237">
    <property type="entry name" value="Xyl_isomerase-like_sf"/>
</dbReference>
<dbReference type="SFLD" id="SFLDG01061">
    <property type="entry name" value="methylthiotransferase"/>
    <property type="match status" value="1"/>
</dbReference>
<dbReference type="PROSITE" id="PS51918">
    <property type="entry name" value="RADICAL_SAM"/>
    <property type="match status" value="1"/>
</dbReference>
<evidence type="ECO:0000256" key="17">
    <source>
        <dbReference type="ARBA" id="ARBA00051661"/>
    </source>
</evidence>